<evidence type="ECO:0000256" key="5">
    <source>
        <dbReference type="ARBA" id="ARBA00023242"/>
    </source>
</evidence>
<name>A0A9P9J8R7_9HYPO</name>
<evidence type="ECO:0000256" key="1">
    <source>
        <dbReference type="ARBA" id="ARBA00004123"/>
    </source>
</evidence>
<keyword evidence="9" id="KW-1185">Reference proteome</keyword>
<evidence type="ECO:0000256" key="2">
    <source>
        <dbReference type="ARBA" id="ARBA00022723"/>
    </source>
</evidence>
<dbReference type="PROSITE" id="PS00463">
    <property type="entry name" value="ZN2_CY6_FUNGAL_1"/>
    <property type="match status" value="1"/>
</dbReference>
<feature type="compositionally biased region" description="Basic and acidic residues" evidence="6">
    <location>
        <begin position="209"/>
        <end position="223"/>
    </location>
</feature>
<protein>
    <recommendedName>
        <fullName evidence="7">Zn(2)-C6 fungal-type domain-containing protein</fullName>
    </recommendedName>
</protein>
<dbReference type="AlphaFoldDB" id="A0A9P9J8R7"/>
<organism evidence="8 9">
    <name type="scientific">Dactylonectria macrodidyma</name>
    <dbReference type="NCBI Taxonomy" id="307937"/>
    <lineage>
        <taxon>Eukaryota</taxon>
        <taxon>Fungi</taxon>
        <taxon>Dikarya</taxon>
        <taxon>Ascomycota</taxon>
        <taxon>Pezizomycotina</taxon>
        <taxon>Sordariomycetes</taxon>
        <taxon>Hypocreomycetidae</taxon>
        <taxon>Hypocreales</taxon>
        <taxon>Nectriaceae</taxon>
        <taxon>Dactylonectria</taxon>
    </lineage>
</organism>
<dbReference type="InterPro" id="IPR036864">
    <property type="entry name" value="Zn2-C6_fun-type_DNA-bd_sf"/>
</dbReference>
<reference evidence="8" key="1">
    <citation type="journal article" date="2021" name="Nat. Commun.">
        <title>Genetic determinants of endophytism in the Arabidopsis root mycobiome.</title>
        <authorList>
            <person name="Mesny F."/>
            <person name="Miyauchi S."/>
            <person name="Thiergart T."/>
            <person name="Pickel B."/>
            <person name="Atanasova L."/>
            <person name="Karlsson M."/>
            <person name="Huettel B."/>
            <person name="Barry K.W."/>
            <person name="Haridas S."/>
            <person name="Chen C."/>
            <person name="Bauer D."/>
            <person name="Andreopoulos W."/>
            <person name="Pangilinan J."/>
            <person name="LaButti K."/>
            <person name="Riley R."/>
            <person name="Lipzen A."/>
            <person name="Clum A."/>
            <person name="Drula E."/>
            <person name="Henrissat B."/>
            <person name="Kohler A."/>
            <person name="Grigoriev I.V."/>
            <person name="Martin F.M."/>
            <person name="Hacquard S."/>
        </authorList>
    </citation>
    <scope>NUCLEOTIDE SEQUENCE</scope>
    <source>
        <strain evidence="8">MPI-CAGE-AT-0147</strain>
    </source>
</reference>
<dbReference type="InterPro" id="IPR001138">
    <property type="entry name" value="Zn2Cys6_DnaBD"/>
</dbReference>
<comment type="subcellular location">
    <subcellularLocation>
        <location evidence="1">Nucleus</location>
    </subcellularLocation>
</comment>
<dbReference type="InterPro" id="IPR050815">
    <property type="entry name" value="TF_fung"/>
</dbReference>
<dbReference type="GO" id="GO:0000981">
    <property type="term" value="F:DNA-binding transcription factor activity, RNA polymerase II-specific"/>
    <property type="evidence" value="ECO:0007669"/>
    <property type="project" value="InterPro"/>
</dbReference>
<feature type="region of interest" description="Disordered" evidence="6">
    <location>
        <begin position="183"/>
        <end position="223"/>
    </location>
</feature>
<keyword evidence="3" id="KW-0805">Transcription regulation</keyword>
<dbReference type="Proteomes" id="UP000738349">
    <property type="component" value="Unassembled WGS sequence"/>
</dbReference>
<dbReference type="PANTHER" id="PTHR47338:SF20">
    <property type="entry name" value="ZN(II)2CYS6 TRANSCRIPTION FACTOR (EUROFUNG)"/>
    <property type="match status" value="1"/>
</dbReference>
<dbReference type="EMBL" id="JAGMUV010000005">
    <property type="protein sequence ID" value="KAH7156617.1"/>
    <property type="molecule type" value="Genomic_DNA"/>
</dbReference>
<keyword evidence="4" id="KW-0804">Transcription</keyword>
<dbReference type="CDD" id="cd00067">
    <property type="entry name" value="GAL4"/>
    <property type="match status" value="1"/>
</dbReference>
<accession>A0A9P9J8R7</accession>
<dbReference type="PANTHER" id="PTHR47338">
    <property type="entry name" value="ZN(II)2CYS6 TRANSCRIPTION FACTOR (EUROFUNG)-RELATED"/>
    <property type="match status" value="1"/>
</dbReference>
<evidence type="ECO:0000313" key="9">
    <source>
        <dbReference type="Proteomes" id="UP000738349"/>
    </source>
</evidence>
<evidence type="ECO:0000256" key="4">
    <source>
        <dbReference type="ARBA" id="ARBA00023163"/>
    </source>
</evidence>
<keyword evidence="5" id="KW-0539">Nucleus</keyword>
<evidence type="ECO:0000259" key="7">
    <source>
        <dbReference type="PROSITE" id="PS50048"/>
    </source>
</evidence>
<dbReference type="PROSITE" id="PS50048">
    <property type="entry name" value="ZN2_CY6_FUNGAL_2"/>
    <property type="match status" value="1"/>
</dbReference>
<proteinExistence type="predicted"/>
<dbReference type="Gene3D" id="4.10.240.10">
    <property type="entry name" value="Zn(2)-C6 fungal-type DNA-binding domain"/>
    <property type="match status" value="1"/>
</dbReference>
<gene>
    <name evidence="8" type="ORF">EDB81DRAFT_787519</name>
</gene>
<evidence type="ECO:0000256" key="3">
    <source>
        <dbReference type="ARBA" id="ARBA00023015"/>
    </source>
</evidence>
<dbReference type="OrthoDB" id="3862662at2759"/>
<dbReference type="GO" id="GO:0008270">
    <property type="term" value="F:zinc ion binding"/>
    <property type="evidence" value="ECO:0007669"/>
    <property type="project" value="InterPro"/>
</dbReference>
<feature type="domain" description="Zn(2)-C6 fungal-type" evidence="7">
    <location>
        <begin position="19"/>
        <end position="49"/>
    </location>
</feature>
<evidence type="ECO:0000313" key="8">
    <source>
        <dbReference type="EMBL" id="KAH7156617.1"/>
    </source>
</evidence>
<dbReference type="Pfam" id="PF00172">
    <property type="entry name" value="Zn_clus"/>
    <property type="match status" value="1"/>
</dbReference>
<evidence type="ECO:0000256" key="6">
    <source>
        <dbReference type="SAM" id="MobiDB-lite"/>
    </source>
</evidence>
<keyword evidence="2" id="KW-0479">Metal-binding</keyword>
<dbReference type="GO" id="GO:0005634">
    <property type="term" value="C:nucleus"/>
    <property type="evidence" value="ECO:0007669"/>
    <property type="project" value="UniProtKB-SubCell"/>
</dbReference>
<sequence length="223" mass="24826">MADTEFDEGETGQALNPIACSHCRQRKRKCDRQLPHCLQCNHDPSNCHYPEQNKRGIPIGFINRLEARLDETEDALCRILQSIGPHPTYEPNSLHRSRQSKADRMKEWDNLPLQSIEDIHNWYQQRNAASPSSAGDSLIDNPPPHLTTAWPPRALGHITVPVQLPMAEMPETVAQAHGVLDAGQSASTSNGGSMLEGSWEANPLQPSDSKAKDLGLKHPDLYF</sequence>
<dbReference type="SUPFAM" id="SSF57701">
    <property type="entry name" value="Zn2/Cys6 DNA-binding domain"/>
    <property type="match status" value="1"/>
</dbReference>
<comment type="caution">
    <text evidence="8">The sequence shown here is derived from an EMBL/GenBank/DDBJ whole genome shotgun (WGS) entry which is preliminary data.</text>
</comment>
<dbReference type="SMART" id="SM00066">
    <property type="entry name" value="GAL4"/>
    <property type="match status" value="1"/>
</dbReference>